<proteinExistence type="predicted"/>
<reference evidence="1" key="1">
    <citation type="submission" date="2020-10" db="EMBL/GenBank/DDBJ databases">
        <authorList>
            <person name="Gilroy R."/>
        </authorList>
    </citation>
    <scope>NUCLEOTIDE SEQUENCE</scope>
    <source>
        <strain evidence="1">ChiSxjej1B13-7958</strain>
    </source>
</reference>
<sequence>MVQLSQLYGELRKQDIHLYLKDIGFSQAATIEYQKKYAIFLDPACFSSLRNMKAVLAHEIGHCATGCTHRMSSPIDLVERHEYKAERWAIESCLPFRSLRQAMREGFQEPWQLA</sequence>
<organism evidence="1 2">
    <name type="scientific">Candidatus Caccousia avicola</name>
    <dbReference type="NCBI Taxonomy" id="2840721"/>
    <lineage>
        <taxon>Bacteria</taxon>
        <taxon>Bacillati</taxon>
        <taxon>Bacillota</taxon>
        <taxon>Clostridia</taxon>
        <taxon>Eubacteriales</taxon>
        <taxon>Oscillospiraceae</taxon>
        <taxon>Oscillospiraceae incertae sedis</taxon>
        <taxon>Candidatus Caccousia</taxon>
    </lineage>
</organism>
<reference evidence="1" key="2">
    <citation type="journal article" date="2021" name="PeerJ">
        <title>Extensive microbial diversity within the chicken gut microbiome revealed by metagenomics and culture.</title>
        <authorList>
            <person name="Gilroy R."/>
            <person name="Ravi A."/>
            <person name="Getino M."/>
            <person name="Pursley I."/>
            <person name="Horton D.L."/>
            <person name="Alikhan N.F."/>
            <person name="Baker D."/>
            <person name="Gharbi K."/>
            <person name="Hall N."/>
            <person name="Watson M."/>
            <person name="Adriaenssens E.M."/>
            <person name="Foster-Nyarko E."/>
            <person name="Jarju S."/>
            <person name="Secka A."/>
            <person name="Antonio M."/>
            <person name="Oren A."/>
            <person name="Chaudhuri R.R."/>
            <person name="La Ragione R."/>
            <person name="Hildebrand F."/>
            <person name="Pallen M.J."/>
        </authorList>
    </citation>
    <scope>NUCLEOTIDE SEQUENCE</scope>
    <source>
        <strain evidence="1">ChiSxjej1B13-7958</strain>
    </source>
</reference>
<accession>A0A9D1DDI2</accession>
<protein>
    <submittedName>
        <fullName evidence="1">ImmA/IrrE family metallo-endopeptidase</fullName>
    </submittedName>
</protein>
<dbReference type="Proteomes" id="UP000824242">
    <property type="component" value="Unassembled WGS sequence"/>
</dbReference>
<name>A0A9D1DDI2_9FIRM</name>
<feature type="non-terminal residue" evidence="1">
    <location>
        <position position="114"/>
    </location>
</feature>
<evidence type="ECO:0000313" key="2">
    <source>
        <dbReference type="Proteomes" id="UP000824242"/>
    </source>
</evidence>
<dbReference type="AlphaFoldDB" id="A0A9D1DDI2"/>
<gene>
    <name evidence="1" type="ORF">IAB89_00655</name>
</gene>
<dbReference type="EMBL" id="DVGZ01000008">
    <property type="protein sequence ID" value="HIR46157.1"/>
    <property type="molecule type" value="Genomic_DNA"/>
</dbReference>
<comment type="caution">
    <text evidence="1">The sequence shown here is derived from an EMBL/GenBank/DDBJ whole genome shotgun (WGS) entry which is preliminary data.</text>
</comment>
<evidence type="ECO:0000313" key="1">
    <source>
        <dbReference type="EMBL" id="HIR46157.1"/>
    </source>
</evidence>